<protein>
    <recommendedName>
        <fullName evidence="3">PIH1 N-terminal domain-containing protein</fullName>
    </recommendedName>
</protein>
<gene>
    <name evidence="4" type="ORF">Cvel_10302</name>
</gene>
<dbReference type="VEuPathDB" id="CryptoDB:Cvel_10302"/>
<dbReference type="AlphaFoldDB" id="A0A0G4I2C9"/>
<comment type="similarity">
    <text evidence="1">Belongs to the PIH1 family.</text>
</comment>
<reference evidence="4" key="1">
    <citation type="submission" date="2014-11" db="EMBL/GenBank/DDBJ databases">
        <authorList>
            <person name="Otto D Thomas"/>
            <person name="Naeem Raeece"/>
        </authorList>
    </citation>
    <scope>NUCLEOTIDE SEQUENCE</scope>
</reference>
<dbReference type="PANTHER" id="PTHR22997:SF11">
    <property type="entry name" value="PIH1 N-TERMINAL DOMAIN-CONTAINING PROTEIN"/>
    <property type="match status" value="1"/>
</dbReference>
<feature type="compositionally biased region" description="Low complexity" evidence="2">
    <location>
        <begin position="232"/>
        <end position="250"/>
    </location>
</feature>
<evidence type="ECO:0000259" key="3">
    <source>
        <dbReference type="Pfam" id="PF08190"/>
    </source>
</evidence>
<organism evidence="4">
    <name type="scientific">Chromera velia CCMP2878</name>
    <dbReference type="NCBI Taxonomy" id="1169474"/>
    <lineage>
        <taxon>Eukaryota</taxon>
        <taxon>Sar</taxon>
        <taxon>Alveolata</taxon>
        <taxon>Colpodellida</taxon>
        <taxon>Chromeraceae</taxon>
        <taxon>Chromera</taxon>
    </lineage>
</organism>
<evidence type="ECO:0000256" key="1">
    <source>
        <dbReference type="ARBA" id="ARBA00008511"/>
    </source>
</evidence>
<dbReference type="PANTHER" id="PTHR22997">
    <property type="entry name" value="PIH1 DOMAIN-CONTAINING PROTEIN 1"/>
    <property type="match status" value="1"/>
</dbReference>
<accession>A0A0G4I2C9</accession>
<evidence type="ECO:0000313" key="4">
    <source>
        <dbReference type="EMBL" id="CEM50968.1"/>
    </source>
</evidence>
<dbReference type="InterPro" id="IPR050734">
    <property type="entry name" value="PIH1/Kintoun_subfamily"/>
</dbReference>
<evidence type="ECO:0000256" key="2">
    <source>
        <dbReference type="SAM" id="MobiDB-lite"/>
    </source>
</evidence>
<dbReference type="Pfam" id="PF08190">
    <property type="entry name" value="PIH1"/>
    <property type="match status" value="1"/>
</dbReference>
<dbReference type="GO" id="GO:0005737">
    <property type="term" value="C:cytoplasm"/>
    <property type="evidence" value="ECO:0007669"/>
    <property type="project" value="TreeGrafter"/>
</dbReference>
<dbReference type="InterPro" id="IPR012981">
    <property type="entry name" value="PIH1_N"/>
</dbReference>
<proteinExistence type="inferred from homology"/>
<dbReference type="EMBL" id="CDMZ01004807">
    <property type="protein sequence ID" value="CEM50968.1"/>
    <property type="molecule type" value="Genomic_DNA"/>
</dbReference>
<feature type="domain" description="PIH1 N-terminal" evidence="3">
    <location>
        <begin position="100"/>
        <end position="226"/>
    </location>
</feature>
<feature type="region of interest" description="Disordered" evidence="2">
    <location>
        <begin position="231"/>
        <end position="267"/>
    </location>
</feature>
<sequence>MQAEMNPFLAEELFSGEKQREHFKEYMQSFMKGNIGKTDAEGGTLVLPEAVFVIKTKDLSATFPYTEDASSSVIKSNSRQALPSMPHFAGAPQTDNSAVDGQKVFINVVGSEKIGAIHAKKMLAEELGGETGEEDQDALRFPLSILNPREETDKQTQPCIAIDVMLNIDLAKNAVQNTDLRNHIAWLLLEAIQKKFGLRLDPRVSFPKMKYKGTDPEIHRVRLKKEEGIIQEVTSSSSSSPAEEPSAVPSKGAQVDRQGGEKPRRAPVVQPEVCVHYIRPSCNDDRGVLETVGEEEEEEELIDGLELPLFQKEGDATPFDFQKALKFAKQRAEAEEKGGEGMKGTDEGGAPDPIAGCECRVSIRMPLLFDFLSNGRKGVIDGWEGFSCSSRTFTVAISDEGLRVIWNRQARAPEESQNPPYPPLSVWFPRRFCSNHAECEWDGKEKKLLVRIACDQEALRRKQGLRPCETDGIGTEGSKEGGEKETGLLASLMEEVF</sequence>
<name>A0A0G4I2C9_9ALVE</name>